<feature type="transmembrane region" description="Helical" evidence="1">
    <location>
        <begin position="166"/>
        <end position="184"/>
    </location>
</feature>
<dbReference type="AlphaFoldDB" id="A0AA38LVZ8"/>
<protein>
    <submittedName>
        <fullName evidence="2">Uncharacterized protein</fullName>
    </submittedName>
</protein>
<keyword evidence="1" id="KW-0472">Membrane</keyword>
<feature type="transmembrane region" description="Helical" evidence="1">
    <location>
        <begin position="258"/>
        <end position="279"/>
    </location>
</feature>
<name>A0AA38LVZ8_9TREE</name>
<feature type="transmembrane region" description="Helical" evidence="1">
    <location>
        <begin position="108"/>
        <end position="128"/>
    </location>
</feature>
<organism evidence="2 3">
    <name type="scientific">Dioszegia hungarica</name>
    <dbReference type="NCBI Taxonomy" id="4972"/>
    <lineage>
        <taxon>Eukaryota</taxon>
        <taxon>Fungi</taxon>
        <taxon>Dikarya</taxon>
        <taxon>Basidiomycota</taxon>
        <taxon>Agaricomycotina</taxon>
        <taxon>Tremellomycetes</taxon>
        <taxon>Tremellales</taxon>
        <taxon>Bulleribasidiaceae</taxon>
        <taxon>Dioszegia</taxon>
    </lineage>
</organism>
<feature type="transmembrane region" description="Helical" evidence="1">
    <location>
        <begin position="351"/>
        <end position="370"/>
    </location>
</feature>
<sequence length="413" mass="45898">MPAMSADTTSWHPSLGAKVLIQVLCIGAIKLCSERQLARWLAFNEAAPPTTVSKTTPEPTVAKTWKEQWSGRLSAFLIFATFLLPMAGLLGPFNEGGIMQLCLVDGPWGLFMLHMWTTSFATALYGIFPPARTIRKLRQNNDDKTWAFEQVTDGPTSGFRWSNPKVNKVAGFLCATLLFISAYFDGKELFPLAWAAQVVWALVGWHAPRIRMKAIVMIQLGVVLLFVVIGGLAYLFGQDNRSIPPETQSSSDGHPSPWLLRITSIVSSLMVFCVPGIFIQFNMRYEHTRVAPTSIRIPSAPGEPVSINHKAPQPKLPLYEFTIAALIASCSLADSLSFFGASRNFSVDQMIIINTAIPLLVGGTAVYTFFRGDLKDWWNYTEIYRQDIDLETVTEVDEHGREIPVDEKRPVTP</sequence>
<dbReference type="GeneID" id="77731363"/>
<dbReference type="RefSeq" id="XP_052948174.1">
    <property type="nucleotide sequence ID" value="XM_053092158.1"/>
</dbReference>
<accession>A0AA38LVZ8</accession>
<gene>
    <name evidence="2" type="ORF">MKK02DRAFT_42785</name>
</gene>
<feature type="transmembrane region" description="Helical" evidence="1">
    <location>
        <begin position="73"/>
        <end position="93"/>
    </location>
</feature>
<evidence type="ECO:0000313" key="3">
    <source>
        <dbReference type="Proteomes" id="UP001164286"/>
    </source>
</evidence>
<dbReference type="EMBL" id="JAKWFO010000003">
    <property type="protein sequence ID" value="KAI9638397.1"/>
    <property type="molecule type" value="Genomic_DNA"/>
</dbReference>
<keyword evidence="1" id="KW-0812">Transmembrane</keyword>
<reference evidence="2" key="1">
    <citation type="journal article" date="2022" name="G3 (Bethesda)">
        <title>High quality genome of the basidiomycete yeast Dioszegia hungarica PDD-24b-2 isolated from cloud water.</title>
        <authorList>
            <person name="Jarrige D."/>
            <person name="Haridas S."/>
            <person name="Bleykasten-Grosshans C."/>
            <person name="Joly M."/>
            <person name="Nadalig T."/>
            <person name="Sancelme M."/>
            <person name="Vuilleumier S."/>
            <person name="Grigoriev I.V."/>
            <person name="Amato P."/>
            <person name="Bringel F."/>
        </authorList>
    </citation>
    <scope>NUCLEOTIDE SEQUENCE</scope>
    <source>
        <strain evidence="2">PDD-24b-2</strain>
    </source>
</reference>
<keyword evidence="1" id="KW-1133">Transmembrane helix</keyword>
<evidence type="ECO:0000313" key="2">
    <source>
        <dbReference type="EMBL" id="KAI9638397.1"/>
    </source>
</evidence>
<dbReference type="Proteomes" id="UP001164286">
    <property type="component" value="Unassembled WGS sequence"/>
</dbReference>
<comment type="caution">
    <text evidence="2">The sequence shown here is derived from an EMBL/GenBank/DDBJ whole genome shotgun (WGS) entry which is preliminary data.</text>
</comment>
<feature type="transmembrane region" description="Helical" evidence="1">
    <location>
        <begin position="190"/>
        <end position="207"/>
    </location>
</feature>
<feature type="transmembrane region" description="Helical" evidence="1">
    <location>
        <begin position="214"/>
        <end position="236"/>
    </location>
</feature>
<proteinExistence type="predicted"/>
<evidence type="ECO:0000256" key="1">
    <source>
        <dbReference type="SAM" id="Phobius"/>
    </source>
</evidence>
<keyword evidence="3" id="KW-1185">Reference proteome</keyword>